<evidence type="ECO:0000313" key="2">
    <source>
        <dbReference type="EMBL" id="QEQ96211.1"/>
    </source>
</evidence>
<dbReference type="Proteomes" id="UP000324760">
    <property type="component" value="Chromosome"/>
</dbReference>
<organism evidence="2 3">
    <name type="scientific">Neptunomonas concharum</name>
    <dbReference type="NCBI Taxonomy" id="1031538"/>
    <lineage>
        <taxon>Bacteria</taxon>
        <taxon>Pseudomonadati</taxon>
        <taxon>Pseudomonadota</taxon>
        <taxon>Gammaproteobacteria</taxon>
        <taxon>Oceanospirillales</taxon>
        <taxon>Oceanospirillaceae</taxon>
        <taxon>Neptunomonas</taxon>
    </lineage>
</organism>
<keyword evidence="3" id="KW-1185">Reference proteome</keyword>
<feature type="domain" description="Putative DNA-binding" evidence="1">
    <location>
        <begin position="8"/>
        <end position="98"/>
    </location>
</feature>
<dbReference type="KEGG" id="ncu:F0U83_05545"/>
<name>A0A5P1RAA4_9GAMM</name>
<evidence type="ECO:0000313" key="3">
    <source>
        <dbReference type="Proteomes" id="UP000324760"/>
    </source>
</evidence>
<reference evidence="2 3" key="1">
    <citation type="journal article" date="2019" name="Biochem. Eng. J.">
        <title>Metabolic engineering of the marine bacteria Neptunomonas concharum for the production of acetoin and meso-2,3-butanediol from acetate.</title>
        <authorList>
            <person name="Li W."/>
            <person name="Pu N."/>
            <person name="Liu C.-X."/>
            <person name="Yuan Q.-P."/>
            <person name="Li Z.-J."/>
        </authorList>
    </citation>
    <scope>NUCLEOTIDE SEQUENCE [LARGE SCALE GENOMIC DNA]</scope>
    <source>
        <strain evidence="2 3">JCM17730</strain>
    </source>
</reference>
<dbReference type="Pfam" id="PF09836">
    <property type="entry name" value="DUF2063"/>
    <property type="match status" value="1"/>
</dbReference>
<protein>
    <submittedName>
        <fullName evidence="2">DUF2063 domain-containing protein</fullName>
    </submittedName>
</protein>
<evidence type="ECO:0000259" key="1">
    <source>
        <dbReference type="Pfam" id="PF09836"/>
    </source>
</evidence>
<dbReference type="InterPro" id="IPR044922">
    <property type="entry name" value="DUF2063_N_sf"/>
</dbReference>
<proteinExistence type="predicted"/>
<dbReference type="RefSeq" id="WP_138988591.1">
    <property type="nucleotide sequence ID" value="NZ_CP043869.1"/>
</dbReference>
<accession>A0A5P1RAA4</accession>
<sequence length="268" mass="31336">MSELKIRQQQLMDYILGKSDLITDHILESADANKALRLHIYRNNYQAGLREVIDTDFEMLGLYLGDNLFDQMVEGYIGAYPSSYSSLRQFGDNLPKFLREDAFFSQYPQLSELARFERLLLRAFDAADAARITQDTLLQLDQNLWPELKLAFHPSVQVFTSHWNVVEIWRALKGEETPPDPWEQINHWVMWRNQERLTEFRSIDSFEHVMLTAFLKGDDLSQVADTLLVWQSGEDPSQQMVETLLSWHQQGWIQRLRLSGDQPELSLL</sequence>
<dbReference type="OrthoDB" id="343356at2"/>
<gene>
    <name evidence="2" type="ORF">F0U83_05545</name>
</gene>
<dbReference type="EMBL" id="CP043869">
    <property type="protein sequence ID" value="QEQ96211.1"/>
    <property type="molecule type" value="Genomic_DNA"/>
</dbReference>
<dbReference type="AlphaFoldDB" id="A0A5P1RAA4"/>
<dbReference type="InterPro" id="IPR018640">
    <property type="entry name" value="DUF2063"/>
</dbReference>
<dbReference type="Gene3D" id="1.10.150.690">
    <property type="entry name" value="DUF2063"/>
    <property type="match status" value="1"/>
</dbReference>